<comment type="caution">
    <text evidence="2">The sequence shown here is derived from an EMBL/GenBank/DDBJ whole genome shotgun (WGS) entry which is preliminary data.</text>
</comment>
<reference evidence="2 3" key="1">
    <citation type="submission" date="2019-06" db="EMBL/GenBank/DDBJ databases">
        <title>Draft genome sequence of Miniimonas arenae KCTC 19750T isolated from sea sand.</title>
        <authorList>
            <person name="Park S.-J."/>
        </authorList>
    </citation>
    <scope>NUCLEOTIDE SEQUENCE [LARGE SCALE GENOMIC DNA]</scope>
    <source>
        <strain evidence="2 3">KCTC 19750</strain>
    </source>
</reference>
<organism evidence="2 3">
    <name type="scientific">Miniimonas arenae</name>
    <dbReference type="NCBI Taxonomy" id="676201"/>
    <lineage>
        <taxon>Bacteria</taxon>
        <taxon>Bacillati</taxon>
        <taxon>Actinomycetota</taxon>
        <taxon>Actinomycetes</taxon>
        <taxon>Micrococcales</taxon>
        <taxon>Beutenbergiaceae</taxon>
        <taxon>Miniimonas</taxon>
    </lineage>
</organism>
<name>A0A5C5BDL0_9MICO</name>
<keyword evidence="3" id="KW-1185">Reference proteome</keyword>
<dbReference type="RefSeq" id="WP_139986312.1">
    <property type="nucleotide sequence ID" value="NZ_VENP01000011.1"/>
</dbReference>
<evidence type="ECO:0000313" key="3">
    <source>
        <dbReference type="Proteomes" id="UP000313849"/>
    </source>
</evidence>
<dbReference type="AlphaFoldDB" id="A0A5C5BDL0"/>
<evidence type="ECO:0000313" key="2">
    <source>
        <dbReference type="EMBL" id="TNU76093.1"/>
    </source>
</evidence>
<accession>A0A5C5BDL0</accession>
<protein>
    <submittedName>
        <fullName evidence="2">Uncharacterized protein</fullName>
    </submittedName>
</protein>
<dbReference type="EMBL" id="VENP01000011">
    <property type="protein sequence ID" value="TNU76093.1"/>
    <property type="molecule type" value="Genomic_DNA"/>
</dbReference>
<evidence type="ECO:0000256" key="1">
    <source>
        <dbReference type="SAM" id="MobiDB-lite"/>
    </source>
</evidence>
<proteinExistence type="predicted"/>
<sequence length="95" mass="10297">MSGSTPLHRRTHHAPERPERPERQAVVVTITGRPLSTTLPALEECGLAVTSVLDQLGIVLGRADTPTRERLDLLPGVHVEAEQAVQLPPPDSLLQ</sequence>
<gene>
    <name evidence="2" type="ORF">FH969_04700</name>
</gene>
<feature type="region of interest" description="Disordered" evidence="1">
    <location>
        <begin position="1"/>
        <end position="23"/>
    </location>
</feature>
<dbReference type="Proteomes" id="UP000313849">
    <property type="component" value="Unassembled WGS sequence"/>
</dbReference>
<feature type="compositionally biased region" description="Basic and acidic residues" evidence="1">
    <location>
        <begin position="13"/>
        <end position="23"/>
    </location>
</feature>